<dbReference type="CDD" id="cd00995">
    <property type="entry name" value="PBP2_NikA_DppA_OppA_like"/>
    <property type="match status" value="1"/>
</dbReference>
<reference evidence="3 4" key="1">
    <citation type="submission" date="2014-06" db="EMBL/GenBank/DDBJ databases">
        <title>Genome characterization of distinct group I Clostridium botulinum lineages.</title>
        <authorList>
            <person name="Giordani F."/>
            <person name="Anselmo A."/>
            <person name="Fillo S."/>
            <person name="Palozzi A.M."/>
            <person name="Fortunato A."/>
            <person name="Gentile B."/>
            <person name="Ciammaruconi A."/>
            <person name="Anniballi F."/>
            <person name="De Medici D."/>
            <person name="Lista F."/>
        </authorList>
    </citation>
    <scope>NUCLEOTIDE SEQUENCE [LARGE SCALE GENOMIC DNA]</scope>
    <source>
        <strain evidence="3 4">B2 450</strain>
    </source>
</reference>
<feature type="signal peptide" evidence="1">
    <location>
        <begin position="1"/>
        <end position="27"/>
    </location>
</feature>
<dbReference type="GO" id="GO:0043190">
    <property type="term" value="C:ATP-binding cassette (ABC) transporter complex"/>
    <property type="evidence" value="ECO:0007669"/>
    <property type="project" value="InterPro"/>
</dbReference>
<dbReference type="InterPro" id="IPR039424">
    <property type="entry name" value="SBP_5"/>
</dbReference>
<dbReference type="Proteomes" id="UP000032250">
    <property type="component" value="Unassembled WGS sequence"/>
</dbReference>
<dbReference type="AlphaFoldDB" id="A0A0D1BV58"/>
<name>A0A0D1BV58_CLOBO</name>
<sequence length="528" mass="59816">MTKLLSKKKNIFSKLLLFLMASCIILSGCTNKSEKTTTKTDNNKEIVLAAPRDIAPGKENIHFTNIISYVWEPLVTMNKKGEPAPKLAKSWEMSKDAKQWTFKLQQGVTFHNGEKFNADIVVANFDRYKKLKKGKSNFYTFKVNKIYPGLIDCVKVDDYTVKLNFKNPVPTLPYNMVNFGSPIFHPKDFGKDGNFVVDKPNATGPFKLIEYKKDSYCVLEAFDNYWGSKAKSKKIKIKTIPDPQTRFSALKSGEIMGVLDLGAIPPNLAKELLKDDKFASSYEKSTISHYLYANGNKAPFNDVRMKQAVSLALDRDLIVNKFYNNFGKSTQNILNYTSPFYKDIKAEHNLEKAKDLASKVLKGKTADVQLIVPAHLVKAYPYKEEAEYIQATLKSIGLNVSIVNCELAASREIAKKGNFDLFMDRRGLPNMEPYTILETHMKSTGDTNKEYNLGYKNSHADELLQTATKTIDMKKRGEIYNELQDISAKELPTIPLFNEVNLVVYNKQVTGHNAFIYGTTLPELQWSK</sequence>
<dbReference type="PATRIC" id="fig|1379739.3.peg.991"/>
<dbReference type="PANTHER" id="PTHR30290">
    <property type="entry name" value="PERIPLASMIC BINDING COMPONENT OF ABC TRANSPORTER"/>
    <property type="match status" value="1"/>
</dbReference>
<dbReference type="Gene3D" id="3.40.190.10">
    <property type="entry name" value="Periplasmic binding protein-like II"/>
    <property type="match status" value="1"/>
</dbReference>
<keyword evidence="1" id="KW-0732">Signal</keyword>
<dbReference type="HOGENOM" id="CLU_017028_7_3_9"/>
<dbReference type="InterPro" id="IPR030678">
    <property type="entry name" value="Peptide/Ni-bd"/>
</dbReference>
<dbReference type="PIRSF" id="PIRSF002741">
    <property type="entry name" value="MppA"/>
    <property type="match status" value="1"/>
</dbReference>
<dbReference type="GO" id="GO:0042597">
    <property type="term" value="C:periplasmic space"/>
    <property type="evidence" value="ECO:0007669"/>
    <property type="project" value="UniProtKB-ARBA"/>
</dbReference>
<feature type="chain" id="PRO_5039506402" evidence="1">
    <location>
        <begin position="28"/>
        <end position="528"/>
    </location>
</feature>
<dbReference type="Gene3D" id="3.10.105.10">
    <property type="entry name" value="Dipeptide-binding Protein, Domain 3"/>
    <property type="match status" value="1"/>
</dbReference>
<dbReference type="InterPro" id="IPR000914">
    <property type="entry name" value="SBP_5_dom"/>
</dbReference>
<evidence type="ECO:0000256" key="1">
    <source>
        <dbReference type="SAM" id="SignalP"/>
    </source>
</evidence>
<evidence type="ECO:0000259" key="2">
    <source>
        <dbReference type="Pfam" id="PF00496"/>
    </source>
</evidence>
<feature type="domain" description="Solute-binding protein family 5" evidence="2">
    <location>
        <begin position="82"/>
        <end position="447"/>
    </location>
</feature>
<dbReference type="SUPFAM" id="SSF53850">
    <property type="entry name" value="Periplasmic binding protein-like II"/>
    <property type="match status" value="1"/>
</dbReference>
<protein>
    <submittedName>
        <fullName evidence="3">Peptide ABC transporter substrate-binding protein</fullName>
    </submittedName>
</protein>
<accession>A0A0D1BV58</accession>
<dbReference type="Gene3D" id="3.90.76.10">
    <property type="entry name" value="Dipeptide-binding Protein, Domain 1"/>
    <property type="match status" value="1"/>
</dbReference>
<comment type="caution">
    <text evidence="3">The sequence shown here is derived from an EMBL/GenBank/DDBJ whole genome shotgun (WGS) entry which is preliminary data.</text>
</comment>
<organism evidence="3 4">
    <name type="scientific">Clostridium botulinum B2 450</name>
    <dbReference type="NCBI Taxonomy" id="1379739"/>
    <lineage>
        <taxon>Bacteria</taxon>
        <taxon>Bacillati</taxon>
        <taxon>Bacillota</taxon>
        <taxon>Clostridia</taxon>
        <taxon>Eubacteriales</taxon>
        <taxon>Clostridiaceae</taxon>
        <taxon>Clostridium</taxon>
    </lineage>
</organism>
<gene>
    <name evidence="3" type="ORF">N495_03390</name>
</gene>
<dbReference type="EMBL" id="JXSU01000007">
    <property type="protein sequence ID" value="KIS22666.1"/>
    <property type="molecule type" value="Genomic_DNA"/>
</dbReference>
<dbReference type="PROSITE" id="PS51257">
    <property type="entry name" value="PROKAR_LIPOPROTEIN"/>
    <property type="match status" value="1"/>
</dbReference>
<dbReference type="GO" id="GO:0015833">
    <property type="term" value="P:peptide transport"/>
    <property type="evidence" value="ECO:0007669"/>
    <property type="project" value="TreeGrafter"/>
</dbReference>
<dbReference type="RefSeq" id="WP_052500380.1">
    <property type="nucleotide sequence ID" value="NZ_JXSU01000007.1"/>
</dbReference>
<dbReference type="Pfam" id="PF00496">
    <property type="entry name" value="SBP_bac_5"/>
    <property type="match status" value="1"/>
</dbReference>
<dbReference type="GO" id="GO:1904680">
    <property type="term" value="F:peptide transmembrane transporter activity"/>
    <property type="evidence" value="ECO:0007669"/>
    <property type="project" value="TreeGrafter"/>
</dbReference>
<evidence type="ECO:0000313" key="3">
    <source>
        <dbReference type="EMBL" id="KIS22666.1"/>
    </source>
</evidence>
<evidence type="ECO:0000313" key="4">
    <source>
        <dbReference type="Proteomes" id="UP000032250"/>
    </source>
</evidence>
<proteinExistence type="predicted"/>
<dbReference type="OrthoDB" id="9772924at2"/>